<sequence length="507" mass="53344">MATPSDPHIPLIVVLGGTGVAGRAIVADALARGVRVRSVSRNAPRPASAVAGVEYAIADMRSGIGLQEALTDADAIIDASNGQSRAGRRTLTDAPRVVAAAARLAHVHRLVLLSIVNVDRGESGYYRAKAAQEQAYLGSSLDVTVVRATQFHGFVDALVSALPFGASAELIDVVLQPIAVADVARRLVEEALIPRAGERTVTIAGPEVLTGGVLASLHRSARMGRGLIVPVPIPGAFGRFFRSGLAVVPDAAHGSVSYAEWLAGDVGGPAYPDGVNAIPTATWADTLAVFDLETTGVDVDTTRIVTATLAVIGADGGVIERVDWIVDPGIEIPDGAVAVHGITTEHARIYGRVAAEAIVEIVAGVRGHLAAGIPLVAYNAAYDLTVLSREAERYGIPPLTGPLPVIDPYIIDKAVDRYRRGKRTLTATTEHYGVRLDAAHDAGADAIAAGHVAQALARRYPHALAIAVEELHARQVAWALDQAESFQSYMRRERDPEFTTSGIWPQR</sequence>
<dbReference type="OrthoDB" id="9791657at2"/>
<proteinExistence type="predicted"/>
<dbReference type="EMBL" id="SSSN01000003">
    <property type="protein sequence ID" value="THG35196.1"/>
    <property type="molecule type" value="Genomic_DNA"/>
</dbReference>
<reference evidence="2 3" key="1">
    <citation type="submission" date="2019-04" db="EMBL/GenBank/DDBJ databases">
        <authorList>
            <person name="Jiang L."/>
        </authorList>
    </citation>
    <scope>NUCLEOTIDE SEQUENCE [LARGE SCALE GENOMIC DNA]</scope>
    <source>
        <strain evidence="2 3">YIM 131861</strain>
    </source>
</reference>
<dbReference type="PANTHER" id="PTHR12126:SF11">
    <property type="entry name" value="NADH DEHYDROGENASE [UBIQUINONE] 1 ALPHA SUBCOMPLEX SUBUNIT 9, MITOCHONDRIAL"/>
    <property type="match status" value="1"/>
</dbReference>
<comment type="caution">
    <text evidence="2">The sequence shown here is derived from an EMBL/GenBank/DDBJ whole genome shotgun (WGS) entry which is preliminary data.</text>
</comment>
<dbReference type="Proteomes" id="UP000307380">
    <property type="component" value="Unassembled WGS sequence"/>
</dbReference>
<dbReference type="Gene3D" id="3.40.50.720">
    <property type="entry name" value="NAD(P)-binding Rossmann-like Domain"/>
    <property type="match status" value="1"/>
</dbReference>
<dbReference type="InterPro" id="IPR012337">
    <property type="entry name" value="RNaseH-like_sf"/>
</dbReference>
<dbReference type="Pfam" id="PF13460">
    <property type="entry name" value="NAD_binding_10"/>
    <property type="match status" value="1"/>
</dbReference>
<dbReference type="GO" id="GO:0003676">
    <property type="term" value="F:nucleic acid binding"/>
    <property type="evidence" value="ECO:0007669"/>
    <property type="project" value="InterPro"/>
</dbReference>
<dbReference type="InterPro" id="IPR036397">
    <property type="entry name" value="RNaseH_sf"/>
</dbReference>
<dbReference type="CDD" id="cd06127">
    <property type="entry name" value="DEDDh"/>
    <property type="match status" value="1"/>
</dbReference>
<organism evidence="2 3">
    <name type="scientific">Orlajensenia flava</name>
    <dbReference type="NCBI Taxonomy" id="2565934"/>
    <lineage>
        <taxon>Bacteria</taxon>
        <taxon>Bacillati</taxon>
        <taxon>Actinomycetota</taxon>
        <taxon>Actinomycetes</taxon>
        <taxon>Micrococcales</taxon>
        <taxon>Microbacteriaceae</taxon>
        <taxon>Orlajensenia</taxon>
    </lineage>
</organism>
<feature type="domain" description="Exonuclease" evidence="1">
    <location>
        <begin position="286"/>
        <end position="462"/>
    </location>
</feature>
<dbReference type="Pfam" id="PF00929">
    <property type="entry name" value="RNase_T"/>
    <property type="match status" value="1"/>
</dbReference>
<dbReference type="GO" id="GO:0004527">
    <property type="term" value="F:exonuclease activity"/>
    <property type="evidence" value="ECO:0007669"/>
    <property type="project" value="UniProtKB-ARBA"/>
</dbReference>
<evidence type="ECO:0000259" key="1">
    <source>
        <dbReference type="SMART" id="SM00479"/>
    </source>
</evidence>
<evidence type="ECO:0000313" key="2">
    <source>
        <dbReference type="EMBL" id="THG35196.1"/>
    </source>
</evidence>
<dbReference type="SMART" id="SM00479">
    <property type="entry name" value="EXOIII"/>
    <property type="match status" value="1"/>
</dbReference>
<dbReference type="InterPro" id="IPR013520">
    <property type="entry name" value="Ribonucl_H"/>
</dbReference>
<accession>A0A4S4FZJ6</accession>
<dbReference type="RefSeq" id="WP_136422347.1">
    <property type="nucleotide sequence ID" value="NZ_SSSN01000003.1"/>
</dbReference>
<dbReference type="GO" id="GO:0044877">
    <property type="term" value="F:protein-containing complex binding"/>
    <property type="evidence" value="ECO:0007669"/>
    <property type="project" value="TreeGrafter"/>
</dbReference>
<dbReference type="AlphaFoldDB" id="A0A4S4FZJ6"/>
<dbReference type="InterPro" id="IPR016040">
    <property type="entry name" value="NAD(P)-bd_dom"/>
</dbReference>
<dbReference type="NCBIfam" id="NF005927">
    <property type="entry name" value="PRK07942.1"/>
    <property type="match status" value="1"/>
</dbReference>
<keyword evidence="3" id="KW-1185">Reference proteome</keyword>
<dbReference type="InterPro" id="IPR051207">
    <property type="entry name" value="ComplexI_NDUFA9_subunit"/>
</dbReference>
<dbReference type="InterPro" id="IPR036291">
    <property type="entry name" value="NAD(P)-bd_dom_sf"/>
</dbReference>
<name>A0A4S4FZJ6_9MICO</name>
<dbReference type="Gene3D" id="3.30.420.10">
    <property type="entry name" value="Ribonuclease H-like superfamily/Ribonuclease H"/>
    <property type="match status" value="1"/>
</dbReference>
<dbReference type="PANTHER" id="PTHR12126">
    <property type="entry name" value="NADH-UBIQUINONE OXIDOREDUCTASE 39 KDA SUBUNIT-RELATED"/>
    <property type="match status" value="1"/>
</dbReference>
<evidence type="ECO:0000313" key="3">
    <source>
        <dbReference type="Proteomes" id="UP000307380"/>
    </source>
</evidence>
<dbReference type="SUPFAM" id="SSF53098">
    <property type="entry name" value="Ribonuclease H-like"/>
    <property type="match status" value="1"/>
</dbReference>
<dbReference type="SUPFAM" id="SSF51735">
    <property type="entry name" value="NAD(P)-binding Rossmann-fold domains"/>
    <property type="match status" value="1"/>
</dbReference>
<gene>
    <name evidence="2" type="ORF">E6C70_03800</name>
</gene>
<protein>
    <recommendedName>
        <fullName evidence="1">Exonuclease domain-containing protein</fullName>
    </recommendedName>
</protein>